<reference evidence="4 5" key="1">
    <citation type="journal article" date="2010" name="Science">
        <title>Genomic analysis of organismal complexity in the multicellular green alga Volvox carteri.</title>
        <authorList>
            <person name="Prochnik S.E."/>
            <person name="Umen J."/>
            <person name="Nedelcu A.M."/>
            <person name="Hallmann A."/>
            <person name="Miller S.M."/>
            <person name="Nishii I."/>
            <person name="Ferris P."/>
            <person name="Kuo A."/>
            <person name="Mitros T."/>
            <person name="Fritz-Laylin L.K."/>
            <person name="Hellsten U."/>
            <person name="Chapman J."/>
            <person name="Simakov O."/>
            <person name="Rensing S.A."/>
            <person name="Terry A."/>
            <person name="Pangilinan J."/>
            <person name="Kapitonov V."/>
            <person name="Jurka J."/>
            <person name="Salamov A."/>
            <person name="Shapiro H."/>
            <person name="Schmutz J."/>
            <person name="Grimwood J."/>
            <person name="Lindquist E."/>
            <person name="Lucas S."/>
            <person name="Grigoriev I.V."/>
            <person name="Schmitt R."/>
            <person name="Kirk D."/>
            <person name="Rokhsar D.S."/>
        </authorList>
    </citation>
    <scope>NUCLEOTIDE SEQUENCE [LARGE SCALE GENOMIC DNA]</scope>
    <source>
        <strain evidence="5">f. Nagariensis / Eve</strain>
    </source>
</reference>
<evidence type="ECO:0000313" key="4">
    <source>
        <dbReference type="EMBL" id="EFJ51586.1"/>
    </source>
</evidence>
<dbReference type="STRING" id="3068.D8TM57"/>
<dbReference type="GO" id="GO:0030527">
    <property type="term" value="F:structural constituent of chromatin"/>
    <property type="evidence" value="ECO:0007669"/>
    <property type="project" value="InterPro"/>
</dbReference>
<proteinExistence type="predicted"/>
<evidence type="ECO:0000313" key="5">
    <source>
        <dbReference type="Proteomes" id="UP000001058"/>
    </source>
</evidence>
<feature type="region of interest" description="Disordered" evidence="2">
    <location>
        <begin position="81"/>
        <end position="221"/>
    </location>
</feature>
<feature type="region of interest" description="Disordered" evidence="2">
    <location>
        <begin position="269"/>
        <end position="300"/>
    </location>
</feature>
<dbReference type="GO" id="GO:0006334">
    <property type="term" value="P:nucleosome assembly"/>
    <property type="evidence" value="ECO:0007669"/>
    <property type="project" value="InterPro"/>
</dbReference>
<feature type="compositionally biased region" description="Basic and acidic residues" evidence="2">
    <location>
        <begin position="138"/>
        <end position="150"/>
    </location>
</feature>
<dbReference type="AlphaFoldDB" id="D8TM57"/>
<keyword evidence="1" id="KW-0238">DNA-binding</keyword>
<dbReference type="InterPro" id="IPR005819">
    <property type="entry name" value="H1/H5"/>
</dbReference>
<dbReference type="InterPro" id="IPR036388">
    <property type="entry name" value="WH-like_DNA-bd_sf"/>
</dbReference>
<gene>
    <name evidence="4" type="primary">hstH1-3</name>
    <name evidence="4" type="ORF">VOLCADRAFT_103477</name>
</gene>
<dbReference type="SMART" id="SM00526">
    <property type="entry name" value="H15"/>
    <property type="match status" value="1"/>
</dbReference>
<evidence type="ECO:0000256" key="1">
    <source>
        <dbReference type="ARBA" id="ARBA00023125"/>
    </source>
</evidence>
<keyword evidence="5" id="KW-1185">Reference proteome</keyword>
<evidence type="ECO:0000256" key="2">
    <source>
        <dbReference type="SAM" id="MobiDB-lite"/>
    </source>
</evidence>
<feature type="compositionally biased region" description="Basic and acidic residues" evidence="2">
    <location>
        <begin position="81"/>
        <end position="100"/>
    </location>
</feature>
<dbReference type="EMBL" id="GL378327">
    <property type="protein sequence ID" value="EFJ51586.1"/>
    <property type="molecule type" value="Genomic_DNA"/>
</dbReference>
<feature type="domain" description="H15" evidence="3">
    <location>
        <begin position="27"/>
        <end position="78"/>
    </location>
</feature>
<dbReference type="RefSeq" id="XP_002947538.1">
    <property type="nucleotide sequence ID" value="XM_002947492.1"/>
</dbReference>
<dbReference type="GeneID" id="9620501"/>
<dbReference type="GO" id="GO:0005634">
    <property type="term" value="C:nucleus"/>
    <property type="evidence" value="ECO:0007669"/>
    <property type="project" value="UniProtKB-SubCell"/>
</dbReference>
<dbReference type="GO" id="GO:0003677">
    <property type="term" value="F:DNA binding"/>
    <property type="evidence" value="ECO:0007669"/>
    <property type="project" value="UniProtKB-KW"/>
</dbReference>
<dbReference type="InterPro" id="IPR036390">
    <property type="entry name" value="WH_DNA-bd_sf"/>
</dbReference>
<dbReference type="InterPro" id="IPR005818">
    <property type="entry name" value="Histone_H1/H5_H15"/>
</dbReference>
<feature type="region of interest" description="Disordered" evidence="2">
    <location>
        <begin position="1"/>
        <end position="31"/>
    </location>
</feature>
<dbReference type="SUPFAM" id="SSF46785">
    <property type="entry name" value="Winged helix' DNA-binding domain"/>
    <property type="match status" value="1"/>
</dbReference>
<sequence length="300" mass="33086">MADTAEAAAAKAPNPKKNDKPKKLRAPPTHPTYLEMITEAIAALKDRTEISDPKWPKRLAYYLKTFADQGKLEKVKASFKLSDELKKAVKAKDNKVKKLTDAAMPEGQEKAPAKPKKPVEKPEKAAAPPPKKQAKGSKPKEEASKPDKEAKKKVKKPREEKVKTNKVKAYKAKKDSPKMHKPKSDMADKPKAAKAKPTKVKLSGEAKRRSGGWKEGFSDHPQKHHLAQWPVASQRTTALLYTHFKVKDPSNICNPWVFAIFGLLPQPLQPAKKVAPGKSPTKSASPKKVSAGRKTPTAKK</sequence>
<feature type="compositionally biased region" description="Low complexity" evidence="2">
    <location>
        <begin position="1"/>
        <end position="15"/>
    </location>
</feature>
<dbReference type="OrthoDB" id="1110759at2759"/>
<feature type="compositionally biased region" description="Basic and acidic residues" evidence="2">
    <location>
        <begin position="107"/>
        <end position="124"/>
    </location>
</feature>
<name>D8TM57_VOLCA</name>
<accession>D8TM57</accession>
<feature type="compositionally biased region" description="Basic and acidic residues" evidence="2">
    <location>
        <begin position="172"/>
        <end position="191"/>
    </location>
</feature>
<protein>
    <submittedName>
        <fullName evidence="4">Histone H1</fullName>
    </submittedName>
</protein>
<dbReference type="InParanoid" id="D8TM57"/>
<evidence type="ECO:0000259" key="3">
    <source>
        <dbReference type="SMART" id="SM00526"/>
    </source>
</evidence>
<dbReference type="Gene3D" id="1.10.10.10">
    <property type="entry name" value="Winged helix-like DNA-binding domain superfamily/Winged helix DNA-binding domain"/>
    <property type="match status" value="1"/>
</dbReference>
<organism evidence="5">
    <name type="scientific">Volvox carteri f. nagariensis</name>
    <dbReference type="NCBI Taxonomy" id="3068"/>
    <lineage>
        <taxon>Eukaryota</taxon>
        <taxon>Viridiplantae</taxon>
        <taxon>Chlorophyta</taxon>
        <taxon>core chlorophytes</taxon>
        <taxon>Chlorophyceae</taxon>
        <taxon>CS clade</taxon>
        <taxon>Chlamydomonadales</taxon>
        <taxon>Volvocaceae</taxon>
        <taxon>Volvox</taxon>
    </lineage>
</organism>
<dbReference type="PRINTS" id="PR00624">
    <property type="entry name" value="HISTONEH5"/>
</dbReference>
<dbReference type="Proteomes" id="UP000001058">
    <property type="component" value="Unassembled WGS sequence"/>
</dbReference>
<dbReference type="GO" id="GO:0000786">
    <property type="term" value="C:nucleosome"/>
    <property type="evidence" value="ECO:0007669"/>
    <property type="project" value="InterPro"/>
</dbReference>
<dbReference type="KEGG" id="vcn:VOLCADRAFT_103477"/>